<feature type="transmembrane region" description="Helical" evidence="8">
    <location>
        <begin position="195"/>
        <end position="221"/>
    </location>
</feature>
<reference evidence="9 10" key="1">
    <citation type="submission" date="2016-10" db="EMBL/GenBank/DDBJ databases">
        <authorList>
            <person name="de Groot N.N."/>
        </authorList>
    </citation>
    <scope>NUCLEOTIDE SEQUENCE [LARGE SCALE GENOMIC DNA]</scope>
    <source>
        <strain evidence="9 10">Nm22</strain>
    </source>
</reference>
<dbReference type="Pfam" id="PF02028">
    <property type="entry name" value="BCCT"/>
    <property type="match status" value="1"/>
</dbReference>
<organism evidence="9 10">
    <name type="scientific">Nitrosomonas marina</name>
    <dbReference type="NCBI Taxonomy" id="917"/>
    <lineage>
        <taxon>Bacteria</taxon>
        <taxon>Pseudomonadati</taxon>
        <taxon>Pseudomonadota</taxon>
        <taxon>Betaproteobacteria</taxon>
        <taxon>Nitrosomonadales</taxon>
        <taxon>Nitrosomonadaceae</taxon>
        <taxon>Nitrosomonas</taxon>
    </lineage>
</organism>
<keyword evidence="4" id="KW-1003">Cell membrane</keyword>
<comment type="subcellular location">
    <subcellularLocation>
        <location evidence="1">Cell membrane</location>
        <topology evidence="1">Multi-pass membrane protein</topology>
    </subcellularLocation>
</comment>
<evidence type="ECO:0000256" key="1">
    <source>
        <dbReference type="ARBA" id="ARBA00004651"/>
    </source>
</evidence>
<evidence type="ECO:0000256" key="4">
    <source>
        <dbReference type="ARBA" id="ARBA00022475"/>
    </source>
</evidence>
<keyword evidence="6 8" id="KW-1133">Transmembrane helix</keyword>
<feature type="transmembrane region" description="Helical" evidence="8">
    <location>
        <begin position="407"/>
        <end position="428"/>
    </location>
</feature>
<dbReference type="OrthoDB" id="9775735at2"/>
<gene>
    <name evidence="9" type="ORF">SAMN05216325_10272</name>
</gene>
<evidence type="ECO:0000256" key="7">
    <source>
        <dbReference type="ARBA" id="ARBA00023136"/>
    </source>
</evidence>
<dbReference type="EMBL" id="FOCP01000002">
    <property type="protein sequence ID" value="SEM77081.1"/>
    <property type="molecule type" value="Genomic_DNA"/>
</dbReference>
<feature type="transmembrane region" description="Helical" evidence="8">
    <location>
        <begin position="478"/>
        <end position="501"/>
    </location>
</feature>
<dbReference type="AlphaFoldDB" id="A0A1H8B2E5"/>
<evidence type="ECO:0000313" key="10">
    <source>
        <dbReference type="Proteomes" id="UP000199459"/>
    </source>
</evidence>
<dbReference type="GO" id="GO:0005886">
    <property type="term" value="C:plasma membrane"/>
    <property type="evidence" value="ECO:0007669"/>
    <property type="project" value="UniProtKB-SubCell"/>
</dbReference>
<keyword evidence="7 8" id="KW-0472">Membrane</keyword>
<dbReference type="RefSeq" id="WP_090627384.1">
    <property type="nucleotide sequence ID" value="NZ_FOCP01000002.1"/>
</dbReference>
<feature type="transmembrane region" description="Helical" evidence="8">
    <location>
        <begin position="326"/>
        <end position="344"/>
    </location>
</feature>
<feature type="transmembrane region" description="Helical" evidence="8">
    <location>
        <begin position="61"/>
        <end position="80"/>
    </location>
</feature>
<keyword evidence="5 8" id="KW-0812">Transmembrane</keyword>
<comment type="similarity">
    <text evidence="2">Belongs to the BCCT transporter (TC 2.A.15) family.</text>
</comment>
<evidence type="ECO:0000256" key="2">
    <source>
        <dbReference type="ARBA" id="ARBA00005658"/>
    </source>
</evidence>
<name>A0A1H8B2E5_9PROT</name>
<protein>
    <submittedName>
        <fullName evidence="9">Choline/glycine/proline betaine transport protein</fullName>
    </submittedName>
</protein>
<sequence length="506" mass="55752">MHQTITYCTQLLREWREGISPPVFFTAAIINIIIIAVAGIWSEAAGRLFDALLHDISKIFGGYYIAATVAMVICAFWLLFSRYGNLTLGVPGERPQFSLMAWLAMLFAAGMGMGLVFWGVAEPLYHYYDPPTAVPESQEAQAEAMQFSFFHWGLHPWAIYVIFGLSIALLHFRFGLPLAPRSLLYPLFGERIYGWLGHATDAFCTIGTLLGVATSLGLGAMQINAGLNHVIDADYSVTNQIWIITLITAIATISTVSGVSRGIRYLSVLNCLIMVFFLVFVFLTGPTFYQITAFFTAAVDYVQYFVPTSVWLDTRPENDWQTRWTLFYWGWWFSWSPFVGIFIARISKGRTLREFVGFILLVPTLINFIWFSVFGSTGIYLEKETGSMAAPVIDNAAMSLHVLLSHLPWTAVMQWGGLLLAVIFFITSSDSGSFVDDMITSGGNPNPPVANRVFWGISEGAAAAVLLLAGGLQALQAASVSAGLLQSLLLLTGCAGLIKLLRKISV</sequence>
<dbReference type="PANTHER" id="PTHR30047:SF7">
    <property type="entry name" value="HIGH-AFFINITY CHOLINE TRANSPORT PROTEIN"/>
    <property type="match status" value="1"/>
</dbReference>
<dbReference type="PANTHER" id="PTHR30047">
    <property type="entry name" value="HIGH-AFFINITY CHOLINE TRANSPORT PROTEIN-RELATED"/>
    <property type="match status" value="1"/>
</dbReference>
<keyword evidence="3" id="KW-0813">Transport</keyword>
<evidence type="ECO:0000256" key="5">
    <source>
        <dbReference type="ARBA" id="ARBA00022692"/>
    </source>
</evidence>
<dbReference type="NCBIfam" id="TIGR00842">
    <property type="entry name" value="bcct"/>
    <property type="match status" value="1"/>
</dbReference>
<proteinExistence type="inferred from homology"/>
<feature type="transmembrane region" description="Helical" evidence="8">
    <location>
        <begin position="157"/>
        <end position="174"/>
    </location>
</feature>
<evidence type="ECO:0000313" key="9">
    <source>
        <dbReference type="EMBL" id="SEM77081.1"/>
    </source>
</evidence>
<evidence type="ECO:0000256" key="6">
    <source>
        <dbReference type="ARBA" id="ARBA00022989"/>
    </source>
</evidence>
<feature type="transmembrane region" description="Helical" evidence="8">
    <location>
        <begin position="241"/>
        <end position="259"/>
    </location>
</feature>
<evidence type="ECO:0000256" key="8">
    <source>
        <dbReference type="SAM" id="Phobius"/>
    </source>
</evidence>
<feature type="transmembrane region" description="Helical" evidence="8">
    <location>
        <begin position="101"/>
        <end position="121"/>
    </location>
</feature>
<dbReference type="InterPro" id="IPR000060">
    <property type="entry name" value="BCCT_transptr"/>
</dbReference>
<feature type="transmembrane region" description="Helical" evidence="8">
    <location>
        <begin position="356"/>
        <end position="381"/>
    </location>
</feature>
<dbReference type="GO" id="GO:0022857">
    <property type="term" value="F:transmembrane transporter activity"/>
    <property type="evidence" value="ECO:0007669"/>
    <property type="project" value="InterPro"/>
</dbReference>
<feature type="transmembrane region" description="Helical" evidence="8">
    <location>
        <begin position="449"/>
        <end position="472"/>
    </location>
</feature>
<feature type="transmembrane region" description="Helical" evidence="8">
    <location>
        <begin position="266"/>
        <end position="285"/>
    </location>
</feature>
<dbReference type="Proteomes" id="UP000199459">
    <property type="component" value="Unassembled WGS sequence"/>
</dbReference>
<feature type="transmembrane region" description="Helical" evidence="8">
    <location>
        <begin position="21"/>
        <end position="41"/>
    </location>
</feature>
<evidence type="ECO:0000256" key="3">
    <source>
        <dbReference type="ARBA" id="ARBA00022448"/>
    </source>
</evidence>
<accession>A0A1H8B2E5</accession>